<evidence type="ECO:0000313" key="1">
    <source>
        <dbReference type="EMBL" id="KAJ3531340.1"/>
    </source>
</evidence>
<sequence length="166" mass="18329">MKFYTIITLQALLVGAQAGSKRNRIAGVWDLESASAITGNETIHYLGDNPYGMLVFTDSGFFTVQINRGDLPRFPGEDIGSGTDEDIITVAQGTFGISGTYEVDENGDFRSQVVEGCSFPNSIGLYRDTSLLRFIVSACESTLQERIVETPDAYTENIWRRRAQLI</sequence>
<dbReference type="Proteomes" id="UP001148629">
    <property type="component" value="Unassembled WGS sequence"/>
</dbReference>
<gene>
    <name evidence="1" type="ORF">NM208_g8920</name>
</gene>
<protein>
    <submittedName>
        <fullName evidence="1">Uncharacterized protein</fullName>
    </submittedName>
</protein>
<name>A0ACC1S3Q2_9HYPO</name>
<accession>A0ACC1S3Q2</accession>
<dbReference type="EMBL" id="JANRMS010001073">
    <property type="protein sequence ID" value="KAJ3531340.1"/>
    <property type="molecule type" value="Genomic_DNA"/>
</dbReference>
<organism evidence="1 2">
    <name type="scientific">Fusarium decemcellulare</name>
    <dbReference type="NCBI Taxonomy" id="57161"/>
    <lineage>
        <taxon>Eukaryota</taxon>
        <taxon>Fungi</taxon>
        <taxon>Dikarya</taxon>
        <taxon>Ascomycota</taxon>
        <taxon>Pezizomycotina</taxon>
        <taxon>Sordariomycetes</taxon>
        <taxon>Hypocreomycetidae</taxon>
        <taxon>Hypocreales</taxon>
        <taxon>Nectriaceae</taxon>
        <taxon>Fusarium</taxon>
        <taxon>Fusarium decemcellulare species complex</taxon>
    </lineage>
</organism>
<comment type="caution">
    <text evidence="1">The sequence shown here is derived from an EMBL/GenBank/DDBJ whole genome shotgun (WGS) entry which is preliminary data.</text>
</comment>
<keyword evidence="2" id="KW-1185">Reference proteome</keyword>
<proteinExistence type="predicted"/>
<evidence type="ECO:0000313" key="2">
    <source>
        <dbReference type="Proteomes" id="UP001148629"/>
    </source>
</evidence>
<reference evidence="1" key="1">
    <citation type="submission" date="2022-08" db="EMBL/GenBank/DDBJ databases">
        <title>Genome Sequence of Fusarium decemcellulare.</title>
        <authorList>
            <person name="Buettner E."/>
        </authorList>
    </citation>
    <scope>NUCLEOTIDE SEQUENCE</scope>
    <source>
        <strain evidence="1">Babe19</strain>
    </source>
</reference>